<keyword evidence="4 8" id="KW-0812">Transmembrane</keyword>
<dbReference type="GO" id="GO:0005886">
    <property type="term" value="C:plasma membrane"/>
    <property type="evidence" value="ECO:0007669"/>
    <property type="project" value="TreeGrafter"/>
</dbReference>
<dbReference type="InterPro" id="IPR006043">
    <property type="entry name" value="NCS2"/>
</dbReference>
<dbReference type="GO" id="GO:0015854">
    <property type="term" value="P:guanine transport"/>
    <property type="evidence" value="ECO:0007669"/>
    <property type="project" value="TreeGrafter"/>
</dbReference>
<comment type="similarity">
    <text evidence="2">Belongs to the nucleobase:cation symporter-2 (NCS2) (TC 2.A.40) family. Azg-like subfamily.</text>
</comment>
<feature type="compositionally biased region" description="Polar residues" evidence="7">
    <location>
        <begin position="620"/>
        <end position="629"/>
    </location>
</feature>
<comment type="subcellular location">
    <subcellularLocation>
        <location evidence="1">Membrane</location>
        <topology evidence="1">Multi-pass membrane protein</topology>
    </subcellularLocation>
</comment>
<evidence type="ECO:0000313" key="9">
    <source>
        <dbReference type="EMBL" id="KAK0752137.1"/>
    </source>
</evidence>
<keyword evidence="5 8" id="KW-1133">Transmembrane helix</keyword>
<keyword evidence="6 8" id="KW-0472">Membrane</keyword>
<keyword evidence="3" id="KW-0813">Transport</keyword>
<evidence type="ECO:0000313" key="10">
    <source>
        <dbReference type="Proteomes" id="UP001172155"/>
    </source>
</evidence>
<organism evidence="9 10">
    <name type="scientific">Schizothecium vesticola</name>
    <dbReference type="NCBI Taxonomy" id="314040"/>
    <lineage>
        <taxon>Eukaryota</taxon>
        <taxon>Fungi</taxon>
        <taxon>Dikarya</taxon>
        <taxon>Ascomycota</taxon>
        <taxon>Pezizomycotina</taxon>
        <taxon>Sordariomycetes</taxon>
        <taxon>Sordariomycetidae</taxon>
        <taxon>Sordariales</taxon>
        <taxon>Schizotheciaceae</taxon>
        <taxon>Schizothecium</taxon>
    </lineage>
</organism>
<sequence length="644" mass="70280">MRRVNDVDFPNHDLHHFGAQPFPGQDPVDTRSWFEIKVEQSLGLLSRVNHWVNTSALGSLFRLEGSGHPDEIKGANFSTELRAGLTTFATMAYIIAVNATNGQQASILAESGFDCHCAKPLSVSGECANEDEWALCYQEVKLDLITATAGISGFATIVFGLLTNLPIALAPGMGLNAYFTYQVVGIKGTGPINYKVALMAVFIEGWIFFALALLGLRHWLVKIIPNSIKIASGVGIGFFLTLIGLSYGSGLGAITGAISTPLAIGGCPAELLTPTGGCDTGVMTNPKLWVGVIFGGIFTAVLMAFRVKSAIVVGIIMVSILSWPRGTSLTYFPDTPEGNRRWEYFRHVVSFHPIKHTMAQQQWDLGGDTGTGHFFLALFTFLYVDIIDCTATMYSIARFCGRVRKGESDFPRSTLAYCTDAACISLGSLLGTSPVTAFIESGAGVAEGGRTGLTALATGLCFLTSLFFAPILASIPPWATGSTLVLVGCLMMRQVSLVNWKYIGDAIPAFVTMMFIPFSYSVAYGLIAGLFTYTALNSGIYIVMWASKQSILPDQYDDKEYWTVRPRGEKPWIFRVFSKERYWDMSDEEIRERELRRTGRRRERPPSADRQSQGHRDSSVQRQSEVPSSEQEKPGEGVVPGQAV</sequence>
<dbReference type="InterPro" id="IPR045018">
    <property type="entry name" value="Azg-like"/>
</dbReference>
<dbReference type="PANTHER" id="PTHR43337:SF3">
    <property type="entry name" value="PURINE TRANSPORTER"/>
    <property type="match status" value="1"/>
</dbReference>
<evidence type="ECO:0000256" key="5">
    <source>
        <dbReference type="ARBA" id="ARBA00022989"/>
    </source>
</evidence>
<comment type="caution">
    <text evidence="9">The sequence shown here is derived from an EMBL/GenBank/DDBJ whole genome shotgun (WGS) entry which is preliminary data.</text>
</comment>
<feature type="transmembrane region" description="Helical" evidence="8">
    <location>
        <begin position="288"/>
        <end position="305"/>
    </location>
</feature>
<evidence type="ECO:0000256" key="8">
    <source>
        <dbReference type="SAM" id="Phobius"/>
    </source>
</evidence>
<evidence type="ECO:0000256" key="1">
    <source>
        <dbReference type="ARBA" id="ARBA00004141"/>
    </source>
</evidence>
<feature type="transmembrane region" description="Helical" evidence="8">
    <location>
        <begin position="502"/>
        <end position="520"/>
    </location>
</feature>
<evidence type="ECO:0000256" key="7">
    <source>
        <dbReference type="SAM" id="MobiDB-lite"/>
    </source>
</evidence>
<feature type="transmembrane region" description="Helical" evidence="8">
    <location>
        <begin position="228"/>
        <end position="247"/>
    </location>
</feature>
<gene>
    <name evidence="9" type="ORF">B0T18DRAFT_363092</name>
</gene>
<evidence type="ECO:0000256" key="3">
    <source>
        <dbReference type="ARBA" id="ARBA00022448"/>
    </source>
</evidence>
<feature type="transmembrane region" description="Helical" evidence="8">
    <location>
        <begin position="196"/>
        <end position="216"/>
    </location>
</feature>
<dbReference type="GO" id="GO:0005345">
    <property type="term" value="F:purine nucleobase transmembrane transporter activity"/>
    <property type="evidence" value="ECO:0007669"/>
    <property type="project" value="TreeGrafter"/>
</dbReference>
<dbReference type="GO" id="GO:0015853">
    <property type="term" value="P:adenine transport"/>
    <property type="evidence" value="ECO:0007669"/>
    <property type="project" value="TreeGrafter"/>
</dbReference>
<evidence type="ECO:0000256" key="2">
    <source>
        <dbReference type="ARBA" id="ARBA00005697"/>
    </source>
</evidence>
<feature type="transmembrane region" description="Helical" evidence="8">
    <location>
        <begin position="144"/>
        <end position="169"/>
    </location>
</feature>
<feature type="transmembrane region" description="Helical" evidence="8">
    <location>
        <begin position="312"/>
        <end position="332"/>
    </location>
</feature>
<name>A0AA40F6Y9_9PEZI</name>
<feature type="compositionally biased region" description="Basic and acidic residues" evidence="7">
    <location>
        <begin position="604"/>
        <end position="619"/>
    </location>
</feature>
<dbReference type="PANTHER" id="PTHR43337">
    <property type="entry name" value="XANTHINE/URACIL PERMEASE C887.17-RELATED"/>
    <property type="match status" value="1"/>
</dbReference>
<accession>A0AA40F6Y9</accession>
<dbReference type="EMBL" id="JAUKUD010000002">
    <property type="protein sequence ID" value="KAK0752137.1"/>
    <property type="molecule type" value="Genomic_DNA"/>
</dbReference>
<feature type="transmembrane region" description="Helical" evidence="8">
    <location>
        <begin position="526"/>
        <end position="546"/>
    </location>
</feature>
<dbReference type="Proteomes" id="UP001172155">
    <property type="component" value="Unassembled WGS sequence"/>
</dbReference>
<keyword evidence="10" id="KW-1185">Reference proteome</keyword>
<protein>
    <submittedName>
        <fullName evidence="9">Permease family-domain-containing protein</fullName>
    </submittedName>
</protein>
<dbReference type="Pfam" id="PF00860">
    <property type="entry name" value="Xan_ur_permease"/>
    <property type="match status" value="2"/>
</dbReference>
<proteinExistence type="inferred from homology"/>
<feature type="transmembrane region" description="Helical" evidence="8">
    <location>
        <begin position="374"/>
        <end position="397"/>
    </location>
</feature>
<feature type="transmembrane region" description="Helical" evidence="8">
    <location>
        <begin position="453"/>
        <end position="472"/>
    </location>
</feature>
<evidence type="ECO:0000256" key="6">
    <source>
        <dbReference type="ARBA" id="ARBA00023136"/>
    </source>
</evidence>
<reference evidence="9" key="1">
    <citation type="submission" date="2023-06" db="EMBL/GenBank/DDBJ databases">
        <title>Genome-scale phylogeny and comparative genomics of the fungal order Sordariales.</title>
        <authorList>
            <consortium name="Lawrence Berkeley National Laboratory"/>
            <person name="Hensen N."/>
            <person name="Bonometti L."/>
            <person name="Westerberg I."/>
            <person name="Brannstrom I.O."/>
            <person name="Guillou S."/>
            <person name="Cros-Aarteil S."/>
            <person name="Calhoun S."/>
            <person name="Haridas S."/>
            <person name="Kuo A."/>
            <person name="Mondo S."/>
            <person name="Pangilinan J."/>
            <person name="Riley R."/>
            <person name="LaButti K."/>
            <person name="Andreopoulos B."/>
            <person name="Lipzen A."/>
            <person name="Chen C."/>
            <person name="Yanf M."/>
            <person name="Daum C."/>
            <person name="Ng V."/>
            <person name="Clum A."/>
            <person name="Steindorff A."/>
            <person name="Ohm R."/>
            <person name="Martin F."/>
            <person name="Silar P."/>
            <person name="Natvig D."/>
            <person name="Lalanne C."/>
            <person name="Gautier V."/>
            <person name="Ament-velasquez S.L."/>
            <person name="Kruys A."/>
            <person name="Hutchinson M.I."/>
            <person name="Powell A.J."/>
            <person name="Barry K."/>
            <person name="Miller A.N."/>
            <person name="Grigoriev I.V."/>
            <person name="Debuchy R."/>
            <person name="Gladieux P."/>
            <person name="Thoren M.H."/>
            <person name="Johannesson H."/>
        </authorList>
    </citation>
    <scope>NUCLEOTIDE SEQUENCE</scope>
    <source>
        <strain evidence="9">SMH3187-1</strain>
    </source>
</reference>
<feature type="region of interest" description="Disordered" evidence="7">
    <location>
        <begin position="593"/>
        <end position="644"/>
    </location>
</feature>
<evidence type="ECO:0000256" key="4">
    <source>
        <dbReference type="ARBA" id="ARBA00022692"/>
    </source>
</evidence>
<dbReference type="AlphaFoldDB" id="A0AA40F6Y9"/>